<organism evidence="1 2">
    <name type="scientific">Vigna angularis var. angularis</name>
    <dbReference type="NCBI Taxonomy" id="157739"/>
    <lineage>
        <taxon>Eukaryota</taxon>
        <taxon>Viridiplantae</taxon>
        <taxon>Streptophyta</taxon>
        <taxon>Embryophyta</taxon>
        <taxon>Tracheophyta</taxon>
        <taxon>Spermatophyta</taxon>
        <taxon>Magnoliopsida</taxon>
        <taxon>eudicotyledons</taxon>
        <taxon>Gunneridae</taxon>
        <taxon>Pentapetalae</taxon>
        <taxon>rosids</taxon>
        <taxon>fabids</taxon>
        <taxon>Fabales</taxon>
        <taxon>Fabaceae</taxon>
        <taxon>Papilionoideae</taxon>
        <taxon>50 kb inversion clade</taxon>
        <taxon>NPAAA clade</taxon>
        <taxon>indigoferoid/millettioid clade</taxon>
        <taxon>Phaseoleae</taxon>
        <taxon>Vigna</taxon>
    </lineage>
</organism>
<accession>A0A0S3T919</accession>
<proteinExistence type="predicted"/>
<protein>
    <submittedName>
        <fullName evidence="1">Uncharacterized protein</fullName>
    </submittedName>
</protein>
<dbReference type="EMBL" id="AP015044">
    <property type="protein sequence ID" value="BAU01591.1"/>
    <property type="molecule type" value="Genomic_DNA"/>
</dbReference>
<name>A0A0S3T919_PHAAN</name>
<evidence type="ECO:0000313" key="1">
    <source>
        <dbReference type="EMBL" id="BAU01591.1"/>
    </source>
</evidence>
<dbReference type="Proteomes" id="UP000291084">
    <property type="component" value="Chromosome 11"/>
</dbReference>
<keyword evidence="2" id="KW-1185">Reference proteome</keyword>
<sequence>TNGCPPENGRSSTSYCWTTVRSTLDDRSFGGRALVRCLTSVRSLLDERSFADGRALVRHLSIHSSIFLTPSSQINGKDRFVAIFIKLGPN</sequence>
<gene>
    <name evidence="1" type="primary">Vigan.11G085600</name>
    <name evidence="1" type="ORF">VIGAN_11085600</name>
</gene>
<evidence type="ECO:0000313" key="2">
    <source>
        <dbReference type="Proteomes" id="UP000291084"/>
    </source>
</evidence>
<feature type="non-terminal residue" evidence="1">
    <location>
        <position position="1"/>
    </location>
</feature>
<reference evidence="1 2" key="1">
    <citation type="journal article" date="2015" name="Sci. Rep.">
        <title>The power of single molecule real-time sequencing technology in the de novo assembly of a eukaryotic genome.</title>
        <authorList>
            <person name="Sakai H."/>
            <person name="Naito K."/>
            <person name="Ogiso-Tanaka E."/>
            <person name="Takahashi Y."/>
            <person name="Iseki K."/>
            <person name="Muto C."/>
            <person name="Satou K."/>
            <person name="Teruya K."/>
            <person name="Shiroma A."/>
            <person name="Shimoji M."/>
            <person name="Hirano T."/>
            <person name="Itoh T."/>
            <person name="Kaga A."/>
            <person name="Tomooka N."/>
        </authorList>
    </citation>
    <scope>NUCLEOTIDE SEQUENCE [LARGE SCALE GENOMIC DNA]</scope>
    <source>
        <strain evidence="2">cv. Shumari</strain>
    </source>
</reference>
<dbReference type="AlphaFoldDB" id="A0A0S3T919"/>